<sequence length="167" mass="18605">MWQTLETPLSMLPALESRLTLPSLLPALESRLTLPSLKSPLTPSLIFKPPVAMPATMPFLETFMRCECIMLLNTGSAITHVYSVKMYFGLRRLSSVTKKSSIDSVVGLTLVRFQSLLRICPYFQGPAFTKNMSASNVKKSEDLKNPVLVQTSDHKLRSTQAEDTEPD</sequence>
<dbReference type="EMBL" id="GEDG01022552">
    <property type="protein sequence ID" value="JAP17416.1"/>
    <property type="molecule type" value="Transcribed_RNA"/>
</dbReference>
<feature type="region of interest" description="Disordered" evidence="1">
    <location>
        <begin position="143"/>
        <end position="167"/>
    </location>
</feature>
<reference evidence="2" key="1">
    <citation type="submission" date="2015-12" db="EMBL/GenBank/DDBJ databases">
        <title>Gene expression during late stages of embryo sac development: a critical building block for successful pollen-pistil interactions.</title>
        <authorList>
            <person name="Liu Y."/>
            <person name="Joly V."/>
            <person name="Sabar M."/>
            <person name="Matton D.P."/>
        </authorList>
    </citation>
    <scope>NUCLEOTIDE SEQUENCE</scope>
</reference>
<organism evidence="2">
    <name type="scientific">Solanum chacoense</name>
    <name type="common">Chaco potato</name>
    <dbReference type="NCBI Taxonomy" id="4108"/>
    <lineage>
        <taxon>Eukaryota</taxon>
        <taxon>Viridiplantae</taxon>
        <taxon>Streptophyta</taxon>
        <taxon>Embryophyta</taxon>
        <taxon>Tracheophyta</taxon>
        <taxon>Spermatophyta</taxon>
        <taxon>Magnoliopsida</taxon>
        <taxon>eudicotyledons</taxon>
        <taxon>Gunneridae</taxon>
        <taxon>Pentapetalae</taxon>
        <taxon>asterids</taxon>
        <taxon>lamiids</taxon>
        <taxon>Solanales</taxon>
        <taxon>Solanaceae</taxon>
        <taxon>Solanoideae</taxon>
        <taxon>Solaneae</taxon>
        <taxon>Solanum</taxon>
    </lineage>
</organism>
<evidence type="ECO:0000313" key="2">
    <source>
        <dbReference type="EMBL" id="JAP17416.1"/>
    </source>
</evidence>
<protein>
    <submittedName>
        <fullName evidence="2">Putative ovule protein</fullName>
    </submittedName>
</protein>
<accession>A0A0V0HB26</accession>
<evidence type="ECO:0000256" key="1">
    <source>
        <dbReference type="SAM" id="MobiDB-lite"/>
    </source>
</evidence>
<dbReference type="AlphaFoldDB" id="A0A0V0HB26"/>
<name>A0A0V0HB26_SOLCH</name>
<proteinExistence type="predicted"/>